<dbReference type="PANTHER" id="PTHR43205:SF7">
    <property type="entry name" value="PROSTAGLANDIN REDUCTASE 1"/>
    <property type="match status" value="1"/>
</dbReference>
<evidence type="ECO:0000256" key="1">
    <source>
        <dbReference type="ARBA" id="ARBA00023002"/>
    </source>
</evidence>
<dbReference type="Pfam" id="PF00107">
    <property type="entry name" value="ADH_zinc_N"/>
    <property type="match status" value="1"/>
</dbReference>
<dbReference type="Gene3D" id="3.90.180.10">
    <property type="entry name" value="Medium-chain alcohol dehydrogenases, catalytic domain"/>
    <property type="match status" value="1"/>
</dbReference>
<dbReference type="InterPro" id="IPR041694">
    <property type="entry name" value="ADH_N_2"/>
</dbReference>
<reference evidence="3 4" key="1">
    <citation type="submission" date="2018-11" db="EMBL/GenBank/DDBJ databases">
        <title>Genomic Encyclopedia of Type Strains, Phase IV (KMG-IV): sequencing the most valuable type-strain genomes for metagenomic binning, comparative biology and taxonomic classification.</title>
        <authorList>
            <person name="Goeker M."/>
        </authorList>
    </citation>
    <scope>NUCLEOTIDE SEQUENCE [LARGE SCALE GENOMIC DNA]</scope>
    <source>
        <strain evidence="3 4">DSM 5900</strain>
    </source>
</reference>
<keyword evidence="1" id="KW-0560">Oxidoreductase</keyword>
<dbReference type="InterPro" id="IPR045010">
    <property type="entry name" value="MDR_fam"/>
</dbReference>
<dbReference type="SUPFAM" id="SSF50129">
    <property type="entry name" value="GroES-like"/>
    <property type="match status" value="1"/>
</dbReference>
<proteinExistence type="predicted"/>
<evidence type="ECO:0000259" key="2">
    <source>
        <dbReference type="SMART" id="SM00829"/>
    </source>
</evidence>
<dbReference type="EMBL" id="RJKX01000013">
    <property type="protein sequence ID" value="ROP99654.1"/>
    <property type="molecule type" value="Genomic_DNA"/>
</dbReference>
<dbReference type="FunFam" id="3.40.50.720:FF:000121">
    <property type="entry name" value="Prostaglandin reductase 2"/>
    <property type="match status" value="1"/>
</dbReference>
<dbReference type="AlphaFoldDB" id="A0A3N1M9D8"/>
<dbReference type="RefSeq" id="WP_123689023.1">
    <property type="nucleotide sequence ID" value="NZ_AP019700.1"/>
</dbReference>
<dbReference type="InterPro" id="IPR011032">
    <property type="entry name" value="GroES-like_sf"/>
</dbReference>
<sequence>MTVQRRFVLADRPTMRAPRATDFRLEEAPMPEPKAGEVLVRTVFLSLDPYMRGRISQVKSYARGVEPGETMVGEAAGEVIQSRAEGFQPGDLVRGHIGWQTHAAVPAAQLRRIAPDGFPLSYHLGVLGMPGRTAYFALLDVGQPKAGETVLVSAASGAVGQLVGQIASLKGARAVGIAGGPAKVAYCREIGFADAFDYKGLDDDALVAAVARTCPAGVDVYFDNVGGVIHDAAMANLNLGGRVIICGTISGYNRLEQQDTGRRHLRTLLVKRARIQGFLVSDYAAREAEFEADMPKWLKDGSIRYREDIVDGFEKTPEAFAGLLEGKNFGKLVVRAGADPARQ</sequence>
<dbReference type="SUPFAM" id="SSF51735">
    <property type="entry name" value="NAD(P)-binding Rossmann-fold domains"/>
    <property type="match status" value="1"/>
</dbReference>
<name>A0A3N1M9D8_9PROT</name>
<evidence type="ECO:0000313" key="3">
    <source>
        <dbReference type="EMBL" id="ROP99654.1"/>
    </source>
</evidence>
<organism evidence="3 4">
    <name type="scientific">Stella humosa</name>
    <dbReference type="NCBI Taxonomy" id="94"/>
    <lineage>
        <taxon>Bacteria</taxon>
        <taxon>Pseudomonadati</taxon>
        <taxon>Pseudomonadota</taxon>
        <taxon>Alphaproteobacteria</taxon>
        <taxon>Rhodospirillales</taxon>
        <taxon>Stellaceae</taxon>
        <taxon>Stella</taxon>
    </lineage>
</organism>
<feature type="domain" description="Enoyl reductase (ER)" evidence="2">
    <location>
        <begin position="20"/>
        <end position="334"/>
    </location>
</feature>
<accession>A0A3N1M9D8</accession>
<comment type="caution">
    <text evidence="3">The sequence shown here is derived from an EMBL/GenBank/DDBJ whole genome shotgun (WGS) entry which is preliminary data.</text>
</comment>
<dbReference type="Pfam" id="PF16884">
    <property type="entry name" value="ADH_N_2"/>
    <property type="match status" value="1"/>
</dbReference>
<gene>
    <name evidence="3" type="ORF">EDC65_1438</name>
</gene>
<dbReference type="OrthoDB" id="9805663at2"/>
<keyword evidence="4" id="KW-1185">Reference proteome</keyword>
<dbReference type="InterPro" id="IPR036291">
    <property type="entry name" value="NAD(P)-bd_dom_sf"/>
</dbReference>
<dbReference type="Proteomes" id="UP000278222">
    <property type="component" value="Unassembled WGS sequence"/>
</dbReference>
<dbReference type="Gene3D" id="3.40.50.720">
    <property type="entry name" value="NAD(P)-binding Rossmann-like Domain"/>
    <property type="match status" value="1"/>
</dbReference>
<evidence type="ECO:0000313" key="4">
    <source>
        <dbReference type="Proteomes" id="UP000278222"/>
    </source>
</evidence>
<dbReference type="InterPro" id="IPR020843">
    <property type="entry name" value="ER"/>
</dbReference>
<protein>
    <recommendedName>
        <fullName evidence="2">Enoyl reductase (ER) domain-containing protein</fullName>
    </recommendedName>
</protein>
<dbReference type="InterPro" id="IPR013149">
    <property type="entry name" value="ADH-like_C"/>
</dbReference>
<dbReference type="SMART" id="SM00829">
    <property type="entry name" value="PKS_ER"/>
    <property type="match status" value="1"/>
</dbReference>
<dbReference type="CDD" id="cd05288">
    <property type="entry name" value="PGDH"/>
    <property type="match status" value="1"/>
</dbReference>
<dbReference type="PANTHER" id="PTHR43205">
    <property type="entry name" value="PROSTAGLANDIN REDUCTASE"/>
    <property type="match status" value="1"/>
</dbReference>
<dbReference type="GO" id="GO:0016628">
    <property type="term" value="F:oxidoreductase activity, acting on the CH-CH group of donors, NAD or NADP as acceptor"/>
    <property type="evidence" value="ECO:0007669"/>
    <property type="project" value="InterPro"/>
</dbReference>